<reference evidence="1" key="1">
    <citation type="submission" date="2016-10" db="EMBL/GenBank/DDBJ databases">
        <title>Sequence of Gallionella enrichment culture.</title>
        <authorList>
            <person name="Poehlein A."/>
            <person name="Muehling M."/>
            <person name="Daniel R."/>
        </authorList>
    </citation>
    <scope>NUCLEOTIDE SEQUENCE</scope>
</reference>
<proteinExistence type="predicted"/>
<sequence length="172" mass="18414">MPYLDCVVDSAFCSILQTFTGQTIEAKIVTGIGQFKLGAQHEHRQTLQGSRQNVTAAHQQNIGRATLETDETGLHSTFGATKASQSGLGQAKQRKIVGELTVQKFGGILTLCANQPQMGQRGGAIEWVLHGTDYDASLILQKAIRLCVVFSGSSWCCCWPAVVLGFGGSTKV</sequence>
<organism evidence="1">
    <name type="scientific">mine drainage metagenome</name>
    <dbReference type="NCBI Taxonomy" id="410659"/>
    <lineage>
        <taxon>unclassified sequences</taxon>
        <taxon>metagenomes</taxon>
        <taxon>ecological metagenomes</taxon>
    </lineage>
</organism>
<accession>A0A1J5PW17</accession>
<gene>
    <name evidence="1" type="ORF">GALL_430400</name>
</gene>
<dbReference type="AlphaFoldDB" id="A0A1J5PW17"/>
<dbReference type="EMBL" id="MLJW01002212">
    <property type="protein sequence ID" value="OIQ75290.1"/>
    <property type="molecule type" value="Genomic_DNA"/>
</dbReference>
<protein>
    <submittedName>
        <fullName evidence="1">Uncharacterized protein</fullName>
    </submittedName>
</protein>
<comment type="caution">
    <text evidence="1">The sequence shown here is derived from an EMBL/GenBank/DDBJ whole genome shotgun (WGS) entry which is preliminary data.</text>
</comment>
<name>A0A1J5PW17_9ZZZZ</name>
<evidence type="ECO:0000313" key="1">
    <source>
        <dbReference type="EMBL" id="OIQ75290.1"/>
    </source>
</evidence>